<geneLocation type="plastid" evidence="16"/>
<keyword evidence="4 7" id="KW-0548">Nucleotidyltransferase</keyword>
<dbReference type="InterPro" id="IPR007645">
    <property type="entry name" value="RNA_pol_Rpb2_3"/>
</dbReference>
<evidence type="ECO:0000256" key="2">
    <source>
        <dbReference type="ARBA" id="ARBA00022478"/>
    </source>
</evidence>
<keyword evidence="16" id="KW-0934">Plastid</keyword>
<comment type="subunit">
    <text evidence="7">The RNAP catalytic core consists of 2 alpha, 1 beta, 1 beta' and 1 omega subunit. When a sigma factor is associated with the core the holoenzyme is formed, which can initiate transcription.</text>
</comment>
<dbReference type="GO" id="GO:0006351">
    <property type="term" value="P:DNA-templated transcription"/>
    <property type="evidence" value="ECO:0007669"/>
    <property type="project" value="UniProtKB-UniRule"/>
</dbReference>
<feature type="domain" description="RNA polymerase Rpb2" evidence="11">
    <location>
        <begin position="1173"/>
        <end position="1245"/>
    </location>
</feature>
<evidence type="ECO:0000259" key="13">
    <source>
        <dbReference type="Pfam" id="PF04563"/>
    </source>
</evidence>
<dbReference type="CDD" id="cd00653">
    <property type="entry name" value="RNA_pol_B_RPB2"/>
    <property type="match status" value="1"/>
</dbReference>
<dbReference type="GO" id="GO:0003677">
    <property type="term" value="F:DNA binding"/>
    <property type="evidence" value="ECO:0007669"/>
    <property type="project" value="UniProtKB-UniRule"/>
</dbReference>
<dbReference type="InterPro" id="IPR007121">
    <property type="entry name" value="RNA_pol_bsu_CS"/>
</dbReference>
<evidence type="ECO:0000256" key="4">
    <source>
        <dbReference type="ARBA" id="ARBA00022695"/>
    </source>
</evidence>
<dbReference type="Gene3D" id="2.40.50.150">
    <property type="match status" value="1"/>
</dbReference>
<dbReference type="EMBL" id="MT859097">
    <property type="protein sequence ID" value="QQW50524.1"/>
    <property type="molecule type" value="Genomic_DNA"/>
</dbReference>
<dbReference type="Gene3D" id="3.90.1800.10">
    <property type="entry name" value="RNA polymerase alpha subunit dimerisation domain"/>
    <property type="match status" value="1"/>
</dbReference>
<comment type="catalytic activity">
    <reaction evidence="6 7 9">
        <text>RNA(n) + a ribonucleoside 5'-triphosphate = RNA(n+1) + diphosphate</text>
        <dbReference type="Rhea" id="RHEA:21248"/>
        <dbReference type="Rhea" id="RHEA-COMP:14527"/>
        <dbReference type="Rhea" id="RHEA-COMP:17342"/>
        <dbReference type="ChEBI" id="CHEBI:33019"/>
        <dbReference type="ChEBI" id="CHEBI:61557"/>
        <dbReference type="ChEBI" id="CHEBI:140395"/>
        <dbReference type="EC" id="2.7.7.6"/>
    </reaction>
</comment>
<dbReference type="InterPro" id="IPR007120">
    <property type="entry name" value="DNA-dir_RNAP_su2_dom"/>
</dbReference>
<evidence type="ECO:0000256" key="3">
    <source>
        <dbReference type="ARBA" id="ARBA00022679"/>
    </source>
</evidence>
<dbReference type="Pfam" id="PF04563">
    <property type="entry name" value="RNA_pol_Rpb2_1"/>
    <property type="match status" value="1"/>
</dbReference>
<dbReference type="GO" id="GO:0000428">
    <property type="term" value="C:DNA-directed RNA polymerase complex"/>
    <property type="evidence" value="ECO:0007669"/>
    <property type="project" value="UniProtKB-KW"/>
</dbReference>
<feature type="domain" description="DNA-directed RNA polymerase beta subunit external 1" evidence="15">
    <location>
        <begin position="642"/>
        <end position="709"/>
    </location>
</feature>
<evidence type="ECO:0000256" key="6">
    <source>
        <dbReference type="ARBA" id="ARBA00048552"/>
    </source>
</evidence>
<dbReference type="HAMAP" id="MF_01321">
    <property type="entry name" value="RNApol_bact_RpoB"/>
    <property type="match status" value="1"/>
</dbReference>
<feature type="domain" description="RNA polymerase Rpb2" evidence="14">
    <location>
        <begin position="564"/>
        <end position="632"/>
    </location>
</feature>
<evidence type="ECO:0000256" key="5">
    <source>
        <dbReference type="ARBA" id="ARBA00023163"/>
    </source>
</evidence>
<dbReference type="Gene3D" id="2.40.270.10">
    <property type="entry name" value="DNA-directed RNA polymerase, subunit 2, domain 6"/>
    <property type="match status" value="1"/>
</dbReference>
<feature type="domain" description="DNA-directed RNA polymerase subunit 2 hybrid-binding" evidence="10">
    <location>
        <begin position="771"/>
        <end position="1170"/>
    </location>
</feature>
<dbReference type="Gene3D" id="3.90.1100.10">
    <property type="match status" value="2"/>
</dbReference>
<dbReference type="Gene3D" id="3.90.1110.10">
    <property type="entry name" value="RNA polymerase Rpb2, domain 2"/>
    <property type="match status" value="1"/>
</dbReference>
<dbReference type="NCBIfam" id="NF001616">
    <property type="entry name" value="PRK00405.1"/>
    <property type="match status" value="1"/>
</dbReference>
<dbReference type="InterPro" id="IPR007642">
    <property type="entry name" value="RNA_pol_Rpb2_2"/>
</dbReference>
<dbReference type="Pfam" id="PF04561">
    <property type="entry name" value="RNA_pol_Rpb2_2"/>
    <property type="match status" value="1"/>
</dbReference>
<organism evidence="16">
    <name type="scientific">Olisthodiscus luteus</name>
    <name type="common">Marine phytoflagellate</name>
    <dbReference type="NCBI Taxonomy" id="83000"/>
    <lineage>
        <taxon>Eukaryota</taxon>
        <taxon>Sar</taxon>
        <taxon>Stramenopiles</taxon>
        <taxon>Ochrophyta</taxon>
        <taxon>Olisthodiscophyceae</taxon>
        <taxon>Olisthodiscaceae</taxon>
        <taxon>Olisthodiscus</taxon>
    </lineage>
</organism>
<reference evidence="16" key="1">
    <citation type="journal article" date="2021" name="J. Phycol.">
        <title>Olisthodiscus represents a new class of Ochrophyta.</title>
        <authorList>
            <person name="Barcyte D."/>
            <person name="Eikrem W."/>
            <person name="Engesmo A."/>
            <person name="Seoane S."/>
            <person name="Wohlmann J."/>
            <person name="Horak A."/>
            <person name="Yurchenko T."/>
            <person name="Elias M."/>
        </authorList>
    </citation>
    <scope>NUCLEOTIDE SEQUENCE</scope>
    <source>
        <strain evidence="16">K-0444</strain>
    </source>
</reference>
<protein>
    <recommendedName>
        <fullName evidence="7 9">DNA-directed RNA polymerase subunit beta</fullName>
        <shortName evidence="7">RNAP subunit beta</shortName>
        <ecNumber evidence="7 9">2.7.7.6</ecNumber>
    </recommendedName>
    <alternativeName>
        <fullName evidence="7">RNA polymerase subunit beta</fullName>
    </alternativeName>
    <alternativeName>
        <fullName evidence="7">Transcriptase subunit beta</fullName>
    </alternativeName>
</protein>
<evidence type="ECO:0000256" key="1">
    <source>
        <dbReference type="ARBA" id="ARBA00006835"/>
    </source>
</evidence>
<dbReference type="InterPro" id="IPR037033">
    <property type="entry name" value="DNA-dir_RNAP_su2_hyb_sf"/>
</dbReference>
<dbReference type="InterPro" id="IPR007641">
    <property type="entry name" value="RNA_pol_Rpb2_7"/>
</dbReference>
<dbReference type="InterPro" id="IPR007644">
    <property type="entry name" value="RNA_pol_bsu_protrusion"/>
</dbReference>
<dbReference type="Gene3D" id="2.30.150.10">
    <property type="entry name" value="DNA-directed RNA polymerase, beta subunit, external 1 domain"/>
    <property type="match status" value="1"/>
</dbReference>
<dbReference type="InterPro" id="IPR015712">
    <property type="entry name" value="DNA-dir_RNA_pol_su2"/>
</dbReference>
<evidence type="ECO:0000259" key="15">
    <source>
        <dbReference type="Pfam" id="PF10385"/>
    </source>
</evidence>
<gene>
    <name evidence="7 16" type="primary">rpoB</name>
</gene>
<feature type="domain" description="RNA polymerase Rpb2" evidence="12">
    <location>
        <begin position="431"/>
        <end position="499"/>
    </location>
</feature>
<dbReference type="Pfam" id="PF04565">
    <property type="entry name" value="RNA_pol_Rpb2_3"/>
    <property type="match status" value="1"/>
</dbReference>
<evidence type="ECO:0000259" key="11">
    <source>
        <dbReference type="Pfam" id="PF04560"/>
    </source>
</evidence>
<dbReference type="InterPro" id="IPR037034">
    <property type="entry name" value="RNA_pol_Rpb2_2_sf"/>
</dbReference>
<proteinExistence type="inferred from homology"/>
<dbReference type="PANTHER" id="PTHR20856">
    <property type="entry name" value="DNA-DIRECTED RNA POLYMERASE I SUBUNIT 2"/>
    <property type="match status" value="1"/>
</dbReference>
<comment type="similarity">
    <text evidence="1 7 8">Belongs to the RNA polymerase beta chain family.</text>
</comment>
<dbReference type="RefSeq" id="YP_010152863.1">
    <property type="nucleotide sequence ID" value="NC_057170.1"/>
</dbReference>
<dbReference type="InterPro" id="IPR019462">
    <property type="entry name" value="DNA-dir_RNA_pol_bsu_external_1"/>
</dbReference>
<evidence type="ECO:0000259" key="12">
    <source>
        <dbReference type="Pfam" id="PF04561"/>
    </source>
</evidence>
<comment type="function">
    <text evidence="7 9">DNA-dependent RNA polymerase catalyzes the transcription of DNA into RNA using the four ribonucleoside triphosphates as substrates.</text>
</comment>
<dbReference type="PROSITE" id="PS01166">
    <property type="entry name" value="RNA_POL_BETA"/>
    <property type="match status" value="1"/>
</dbReference>
<keyword evidence="3 7" id="KW-0808">Transferase</keyword>
<dbReference type="GO" id="GO:0032549">
    <property type="term" value="F:ribonucleoside binding"/>
    <property type="evidence" value="ECO:0007669"/>
    <property type="project" value="InterPro"/>
</dbReference>
<dbReference type="Gene3D" id="2.40.50.100">
    <property type="match status" value="1"/>
</dbReference>
<dbReference type="GeneID" id="67154473"/>
<evidence type="ECO:0000256" key="7">
    <source>
        <dbReference type="HAMAP-Rule" id="MF_01321"/>
    </source>
</evidence>
<keyword evidence="2 7" id="KW-0240">DNA-directed RNA polymerase</keyword>
<dbReference type="GO" id="GO:0003899">
    <property type="term" value="F:DNA-directed RNA polymerase activity"/>
    <property type="evidence" value="ECO:0007669"/>
    <property type="project" value="UniProtKB-UniRule"/>
</dbReference>
<keyword evidence="5 7" id="KW-0804">Transcription</keyword>
<dbReference type="InterPro" id="IPR042107">
    <property type="entry name" value="DNA-dir_RNA_pol_bsu_ext_1_sf"/>
</dbReference>
<feature type="domain" description="RNA polymerase beta subunit protrusion" evidence="13">
    <location>
        <begin position="66"/>
        <end position="549"/>
    </location>
</feature>
<sequence>MKPNFKILNLPDLIEIQRSSYCWFLTNGLSSILEVFSLLCTSEGEFRVQIFGGDYVLEQPQYDLFETKNRDGTYASPIIIPINILYSKNVKKDIKKKPKYKGKSRKRWVILGDLPLMTNHGTFIINGCERIVVNQIIRNPGLYLQKKRVRKNHYDYNALLIPNRGSWLKFEFKKRKHSPETLATRIKKKKIKEIDSDEKKLKETCFNNERISLDREKLKLFRKEKKIRENRKKKIRDLCLIIDKQHLYPVEYIFKWIKDNETYGKRERDFVHMIYSLKNKSNVDSISSFVKENIYSTFDQTFSTPASSAYYFLRQKYTYLDEKERDTFIQNIRYADLNTKDFENELLASIYFTIPFSLKKIKRYKQVPTFLKNFTNKGHVPIQPPIDELIGDIAETSFLIEDYNLLHSQNKSYLYTQRDFATFNKIERRFSRLFSHKYYDLSEIGRIKLNKKIGLNLSPKITILTIQDFFLICERFIKFLQNPHSELDDIDNLKNRRVRSIGELLQNQIYSGLKRLEKSIYDGIEKRKEEKTFTFDEVEIIDLINTQPLTPILKEFFGSGQLSQFMDQTNPLAELTHRRRITGLGPGGFNKDHVSIRARDIHPSQYGRICPIETSEGQNVGLVTSLASYARIGKYGRIEAPYYKVVNGTLLTDRGVFYMSSDIEENFKIASGDMRFDSFDAVTNENVLVRYNQGFKLVNRVNVNFADISPIQVLSISTSLIPFVEHDDANRALMGSNMQRQAIPLLYPRKAIVGTGLETQIAINSELTLLAYKSGKVESVTSDQIIIEEISGKKRSYLLRKYIRSNQGTCINQRPVVWPGEYVLSGQILADGPATQDGEIALGQNLVVAYLPWEGYNYEDAILISENLIYENLLTSIHIEKYDIKVKETKNGPEELTTDIPDVSEEAVKHLDHNGIVLKGTYVVSGDILVGKVTLKEEAEELPEARLLKAIFGIEASPAVFDSSFRLKSGSGRVIDIRIFIDENGDPVPHETYCLVRIFLAKIKRIEVGDKIAGRHGNKGIISNILPIEDMPFMPNGRHIDLILNPLGVPSRMNVGQIFECLLGFAGDHLNKRFKILPFDEMYEQNASRILITKQLKKAAFYSKQDWIFNPYYPGKVLLKDGRTGEPFDNPITVGKTYILKLIHLVSHKIHARSTGPYSLVTQQPLQGRAMHGGQRFGEMEVWALEAFGAAYTLQELMTIKSDDIEGRNSIVQAITQGKQIPQPGVPESFRVLVKELRSLGLDIGAYKLRKLKNLNLEYKEVDLYSSRTQMKQVLNKKLLKNAKI</sequence>
<evidence type="ECO:0000313" key="16">
    <source>
        <dbReference type="EMBL" id="QQW50524.1"/>
    </source>
</evidence>
<dbReference type="EC" id="2.7.7.6" evidence="7 9"/>
<dbReference type="InterPro" id="IPR014724">
    <property type="entry name" value="RNA_pol_RPB2_OB-fold"/>
</dbReference>
<dbReference type="SUPFAM" id="SSF64484">
    <property type="entry name" value="beta and beta-prime subunits of DNA dependent RNA-polymerase"/>
    <property type="match status" value="1"/>
</dbReference>
<accession>A0A7U0KSP6</accession>
<dbReference type="Pfam" id="PF00562">
    <property type="entry name" value="RNA_pol_Rpb2_6"/>
    <property type="match status" value="1"/>
</dbReference>
<dbReference type="InterPro" id="IPR010243">
    <property type="entry name" value="RNA_pol_bsu_bac"/>
</dbReference>
<dbReference type="Pfam" id="PF10385">
    <property type="entry name" value="RNA_pol_Rpb2_45"/>
    <property type="match status" value="1"/>
</dbReference>
<evidence type="ECO:0000259" key="10">
    <source>
        <dbReference type="Pfam" id="PF00562"/>
    </source>
</evidence>
<evidence type="ECO:0000259" key="14">
    <source>
        <dbReference type="Pfam" id="PF04565"/>
    </source>
</evidence>
<evidence type="ECO:0000256" key="8">
    <source>
        <dbReference type="RuleBase" id="RU000434"/>
    </source>
</evidence>
<comment type="subunit">
    <text evidence="9">In plastids the minimal PEP RNA polymerase catalytic core is composed of four subunits: alpha, beta, beta', and beta''. When a (nuclear-encoded) sigma factor is associated with the core the holoenzyme is formed, which can initiate transcription.</text>
</comment>
<name>A0A7U0KSP6_OLILU</name>
<dbReference type="Pfam" id="PF04560">
    <property type="entry name" value="RNA_pol_Rpb2_7"/>
    <property type="match status" value="1"/>
</dbReference>
<evidence type="ECO:0000256" key="9">
    <source>
        <dbReference type="RuleBase" id="RU363031"/>
    </source>
</evidence>